<dbReference type="OrthoDB" id="7219749at2"/>
<evidence type="ECO:0000313" key="4">
    <source>
        <dbReference type="Proteomes" id="UP000316649"/>
    </source>
</evidence>
<evidence type="ECO:0000313" key="3">
    <source>
        <dbReference type="EMBL" id="TVO70432.1"/>
    </source>
</evidence>
<keyword evidence="4" id="KW-1185">Reference proteome</keyword>
<evidence type="ECO:0000256" key="2">
    <source>
        <dbReference type="SAM" id="Coils"/>
    </source>
</evidence>
<accession>A0A557RZ48</accession>
<name>A0A557RZ48_9GAMM</name>
<dbReference type="RefSeq" id="WP_144360147.1">
    <property type="nucleotide sequence ID" value="NZ_VMNH01000024.1"/>
</dbReference>
<dbReference type="Pfam" id="PF07362">
    <property type="entry name" value="CcdA"/>
    <property type="match status" value="1"/>
</dbReference>
<dbReference type="AlphaFoldDB" id="A0A557RZ48"/>
<sequence length="82" mass="9404">MKQPLIDASAQKKATNLSINKELLAEARNLNINLSATLEQALIEKVRQEKRRQWLEDNRVAIEACNELAEQSGLFSDKHRLF</sequence>
<dbReference type="Proteomes" id="UP000316649">
    <property type="component" value="Unassembled WGS sequence"/>
</dbReference>
<dbReference type="InterPro" id="IPR009956">
    <property type="entry name" value="Post-segregation_anti-tox_CcdA"/>
</dbReference>
<proteinExistence type="predicted"/>
<keyword evidence="1" id="KW-1277">Toxin-antitoxin system</keyword>
<evidence type="ECO:0000256" key="1">
    <source>
        <dbReference type="ARBA" id="ARBA00022649"/>
    </source>
</evidence>
<organism evidence="3 4">
    <name type="scientific">Sedimenticola selenatireducens</name>
    <dbReference type="NCBI Taxonomy" id="191960"/>
    <lineage>
        <taxon>Bacteria</taxon>
        <taxon>Pseudomonadati</taxon>
        <taxon>Pseudomonadota</taxon>
        <taxon>Gammaproteobacteria</taxon>
        <taxon>Chromatiales</taxon>
        <taxon>Sedimenticolaceae</taxon>
        <taxon>Sedimenticola</taxon>
    </lineage>
</organism>
<reference evidence="3 4" key="1">
    <citation type="submission" date="2019-07" db="EMBL/GenBank/DDBJ databases">
        <title>The pathways for chlorine oxyanion respiration interact through the shared metabolite chlorate.</title>
        <authorList>
            <person name="Barnum T.P."/>
            <person name="Cheng Y."/>
            <person name="Hill K.A."/>
            <person name="Lucas L.N."/>
            <person name="Carlson H.K."/>
            <person name="Coates J.D."/>
        </authorList>
    </citation>
    <scope>NUCLEOTIDE SEQUENCE [LARGE SCALE GENOMIC DNA]</scope>
    <source>
        <strain evidence="3 4">BK-1</strain>
    </source>
</reference>
<keyword evidence="2" id="KW-0175">Coiled coil</keyword>
<dbReference type="EMBL" id="VMNH01000024">
    <property type="protein sequence ID" value="TVO70432.1"/>
    <property type="molecule type" value="Genomic_DNA"/>
</dbReference>
<feature type="coiled-coil region" evidence="2">
    <location>
        <begin position="20"/>
        <end position="58"/>
    </location>
</feature>
<comment type="caution">
    <text evidence="3">The sequence shown here is derived from an EMBL/GenBank/DDBJ whole genome shotgun (WGS) entry which is preliminary data.</text>
</comment>
<protein>
    <submittedName>
        <fullName evidence="3">Acetoacetyl-CoA synthase</fullName>
    </submittedName>
</protein>
<gene>
    <name evidence="3" type="ORF">FHP88_16215</name>
</gene>